<comment type="subcellular location">
    <subcellularLocation>
        <location evidence="2 15">Cytoplasm</location>
    </subcellularLocation>
</comment>
<dbReference type="HAMAP" id="MF_00104">
    <property type="entry name" value="RNase_III"/>
    <property type="match status" value="1"/>
</dbReference>
<keyword evidence="11 15" id="KW-0255">Endonuclease</keyword>
<dbReference type="GO" id="GO:0004525">
    <property type="term" value="F:ribonuclease III activity"/>
    <property type="evidence" value="ECO:0007669"/>
    <property type="project" value="UniProtKB-UniRule"/>
</dbReference>
<feature type="binding site" evidence="15">
    <location>
        <position position="119"/>
    </location>
    <ligand>
        <name>Mg(2+)</name>
        <dbReference type="ChEBI" id="CHEBI:18420"/>
    </ligand>
</feature>
<evidence type="ECO:0000256" key="6">
    <source>
        <dbReference type="ARBA" id="ARBA00022552"/>
    </source>
</evidence>
<sequence length="233" mass="24714">MNRRDAVEALSAIVGHGFADRALAEAALTHPSLAGRPSYQRLEFLGDRVLGLCVAEMVYSAFPDVPEGVLNRRYAALVRKESLAEVARTSGLQPLIQLESGAETEGAREQPAVLEDVCEAVIGAIFLDGGLAPAKAFVERTLGPRLAEGPSVDKDAKTALQEWAQKRRLALPVYQVIGRTGPDHAPRFRVRVSVGEEEPAEAEATSKRQAEQAAAHNLLSALGLGGGSAEIGS</sequence>
<accession>A0A4R2PIE7</accession>
<comment type="caution">
    <text evidence="18">The sequence shown here is derived from an EMBL/GenBank/DDBJ whole genome shotgun (WGS) entry which is preliminary data.</text>
</comment>
<proteinExistence type="inferred from homology"/>
<dbReference type="NCBIfam" id="TIGR02191">
    <property type="entry name" value="RNaseIII"/>
    <property type="match status" value="1"/>
</dbReference>
<evidence type="ECO:0000259" key="16">
    <source>
        <dbReference type="PROSITE" id="PS50137"/>
    </source>
</evidence>
<dbReference type="InterPro" id="IPR014720">
    <property type="entry name" value="dsRBD_dom"/>
</dbReference>
<keyword evidence="9 15" id="KW-0540">Nuclease</keyword>
<dbReference type="EMBL" id="SLXO01000006">
    <property type="protein sequence ID" value="TCP33941.1"/>
    <property type="molecule type" value="Genomic_DNA"/>
</dbReference>
<keyword evidence="19" id="KW-1185">Reference proteome</keyword>
<dbReference type="GO" id="GO:0008033">
    <property type="term" value="P:tRNA processing"/>
    <property type="evidence" value="ECO:0007669"/>
    <property type="project" value="UniProtKB-KW"/>
</dbReference>
<dbReference type="EC" id="3.1.26.3" evidence="15"/>
<evidence type="ECO:0000256" key="9">
    <source>
        <dbReference type="ARBA" id="ARBA00022722"/>
    </source>
</evidence>
<evidence type="ECO:0000256" key="2">
    <source>
        <dbReference type="ARBA" id="ARBA00004496"/>
    </source>
</evidence>
<keyword evidence="7 15" id="KW-0507">mRNA processing</keyword>
<dbReference type="SMART" id="SM00535">
    <property type="entry name" value="RIBOc"/>
    <property type="match status" value="1"/>
</dbReference>
<organism evidence="18 19">
    <name type="scientific">Rhodothalassium salexigens DSM 2132</name>
    <dbReference type="NCBI Taxonomy" id="1188247"/>
    <lineage>
        <taxon>Bacteria</taxon>
        <taxon>Pseudomonadati</taxon>
        <taxon>Pseudomonadota</taxon>
        <taxon>Alphaproteobacteria</taxon>
        <taxon>Rhodothalassiales</taxon>
        <taxon>Rhodothalassiaceae</taxon>
        <taxon>Rhodothalassium</taxon>
    </lineage>
</organism>
<feature type="binding site" evidence="15">
    <location>
        <position position="43"/>
    </location>
    <ligand>
        <name>Mg(2+)</name>
        <dbReference type="ChEBI" id="CHEBI:18420"/>
    </ligand>
</feature>
<dbReference type="GO" id="GO:0010468">
    <property type="term" value="P:regulation of gene expression"/>
    <property type="evidence" value="ECO:0007669"/>
    <property type="project" value="TreeGrafter"/>
</dbReference>
<evidence type="ECO:0000256" key="3">
    <source>
        <dbReference type="ARBA" id="ARBA00010183"/>
    </source>
</evidence>
<feature type="binding site" evidence="15">
    <location>
        <position position="116"/>
    </location>
    <ligand>
        <name>Mg(2+)</name>
        <dbReference type="ChEBI" id="CHEBI:18420"/>
    </ligand>
</feature>
<dbReference type="PROSITE" id="PS50142">
    <property type="entry name" value="RNASE_3_2"/>
    <property type="match status" value="1"/>
</dbReference>
<dbReference type="PANTHER" id="PTHR11207">
    <property type="entry name" value="RIBONUCLEASE III"/>
    <property type="match status" value="1"/>
</dbReference>
<dbReference type="GO" id="GO:0019843">
    <property type="term" value="F:rRNA binding"/>
    <property type="evidence" value="ECO:0007669"/>
    <property type="project" value="UniProtKB-KW"/>
</dbReference>
<name>A0A4R2PIE7_RHOSA</name>
<feature type="active site" evidence="15">
    <location>
        <position position="119"/>
    </location>
</feature>
<dbReference type="InterPro" id="IPR036389">
    <property type="entry name" value="RNase_III_sf"/>
</dbReference>
<reference evidence="18 19" key="1">
    <citation type="submission" date="2019-03" db="EMBL/GenBank/DDBJ databases">
        <title>Genomic Encyclopedia of Type Strains, Phase IV (KMG-IV): sequencing the most valuable type-strain genomes for metagenomic binning, comparative biology and taxonomic classification.</title>
        <authorList>
            <person name="Goeker M."/>
        </authorList>
    </citation>
    <scope>NUCLEOTIDE SEQUENCE [LARGE SCALE GENOMIC DNA]</scope>
    <source>
        <strain evidence="18 19">DSM 2132</strain>
    </source>
</reference>
<keyword evidence="13 15" id="KW-0460">Magnesium</keyword>
<evidence type="ECO:0000256" key="8">
    <source>
        <dbReference type="ARBA" id="ARBA00022694"/>
    </source>
</evidence>
<dbReference type="GO" id="GO:0006397">
    <property type="term" value="P:mRNA processing"/>
    <property type="evidence" value="ECO:0007669"/>
    <property type="project" value="UniProtKB-UniRule"/>
</dbReference>
<dbReference type="CDD" id="cd00593">
    <property type="entry name" value="RIBOc"/>
    <property type="match status" value="1"/>
</dbReference>
<dbReference type="CDD" id="cd10845">
    <property type="entry name" value="DSRM_RNAse_III_family"/>
    <property type="match status" value="1"/>
</dbReference>
<dbReference type="InParanoid" id="A0A4R2PIE7"/>
<evidence type="ECO:0000256" key="11">
    <source>
        <dbReference type="ARBA" id="ARBA00022759"/>
    </source>
</evidence>
<comment type="function">
    <text evidence="15">Digests double-stranded RNA. Involved in the processing of primary rRNA transcript to yield the immediate precursors to the large and small rRNAs (23S and 16S). Processes some mRNAs, and tRNAs when they are encoded in the rRNA operon. Processes pre-crRNA and tracrRNA of type II CRISPR loci if present in the organism.</text>
</comment>
<feature type="domain" description="RNase III" evidence="17">
    <location>
        <begin position="7"/>
        <end position="130"/>
    </location>
</feature>
<keyword evidence="8 15" id="KW-0819">tRNA processing</keyword>
<evidence type="ECO:0000256" key="12">
    <source>
        <dbReference type="ARBA" id="ARBA00022801"/>
    </source>
</evidence>
<dbReference type="FunFam" id="1.10.1520.10:FF:000001">
    <property type="entry name" value="Ribonuclease 3"/>
    <property type="match status" value="1"/>
</dbReference>
<dbReference type="FunCoup" id="A0A4R2PIE7">
    <property type="interactions" value="460"/>
</dbReference>
<keyword evidence="14 15" id="KW-0694">RNA-binding</keyword>
<dbReference type="InterPro" id="IPR000999">
    <property type="entry name" value="RNase_III_dom"/>
</dbReference>
<comment type="subunit">
    <text evidence="4 15">Homodimer.</text>
</comment>
<dbReference type="GO" id="GO:0003725">
    <property type="term" value="F:double-stranded RNA binding"/>
    <property type="evidence" value="ECO:0007669"/>
    <property type="project" value="TreeGrafter"/>
</dbReference>
<comment type="cofactor">
    <cofactor evidence="15">
        <name>Mg(2+)</name>
        <dbReference type="ChEBI" id="CHEBI:18420"/>
    </cofactor>
</comment>
<dbReference type="Gene3D" id="1.10.1520.10">
    <property type="entry name" value="Ribonuclease III domain"/>
    <property type="match status" value="1"/>
</dbReference>
<dbReference type="GO" id="GO:0046872">
    <property type="term" value="F:metal ion binding"/>
    <property type="evidence" value="ECO:0007669"/>
    <property type="project" value="UniProtKB-KW"/>
</dbReference>
<dbReference type="Pfam" id="PF14622">
    <property type="entry name" value="Ribonucleas_3_3"/>
    <property type="match status" value="1"/>
</dbReference>
<keyword evidence="15" id="KW-0699">rRNA-binding</keyword>
<gene>
    <name evidence="15" type="primary">rnc</name>
    <name evidence="18" type="ORF">EV659_10699</name>
</gene>
<dbReference type="Gene3D" id="3.30.160.20">
    <property type="match status" value="1"/>
</dbReference>
<dbReference type="GO" id="GO:0006364">
    <property type="term" value="P:rRNA processing"/>
    <property type="evidence" value="ECO:0007669"/>
    <property type="project" value="UniProtKB-UniRule"/>
</dbReference>
<dbReference type="GO" id="GO:0042802">
    <property type="term" value="F:identical protein binding"/>
    <property type="evidence" value="ECO:0007669"/>
    <property type="project" value="UniProtKB-ARBA"/>
</dbReference>
<dbReference type="FunFam" id="3.30.160.20:FF:000003">
    <property type="entry name" value="Ribonuclease 3"/>
    <property type="match status" value="1"/>
</dbReference>
<feature type="domain" description="DRBM" evidence="16">
    <location>
        <begin position="155"/>
        <end position="224"/>
    </location>
</feature>
<keyword evidence="6 15" id="KW-0698">rRNA processing</keyword>
<evidence type="ECO:0000256" key="10">
    <source>
        <dbReference type="ARBA" id="ARBA00022723"/>
    </source>
</evidence>
<evidence type="ECO:0000256" key="1">
    <source>
        <dbReference type="ARBA" id="ARBA00000109"/>
    </source>
</evidence>
<dbReference type="Pfam" id="PF00035">
    <property type="entry name" value="dsrm"/>
    <property type="match status" value="1"/>
</dbReference>
<dbReference type="SMART" id="SM00358">
    <property type="entry name" value="DSRM"/>
    <property type="match status" value="1"/>
</dbReference>
<evidence type="ECO:0000256" key="5">
    <source>
        <dbReference type="ARBA" id="ARBA00022490"/>
    </source>
</evidence>
<dbReference type="PANTHER" id="PTHR11207:SF0">
    <property type="entry name" value="RIBONUCLEASE 3"/>
    <property type="match status" value="1"/>
</dbReference>
<dbReference type="PROSITE" id="PS50137">
    <property type="entry name" value="DS_RBD"/>
    <property type="match status" value="1"/>
</dbReference>
<dbReference type="GO" id="GO:0005737">
    <property type="term" value="C:cytoplasm"/>
    <property type="evidence" value="ECO:0007669"/>
    <property type="project" value="UniProtKB-SubCell"/>
</dbReference>
<keyword evidence="5 15" id="KW-0963">Cytoplasm</keyword>
<comment type="catalytic activity">
    <reaction evidence="1 15">
        <text>Endonucleolytic cleavage to 5'-phosphomonoester.</text>
        <dbReference type="EC" id="3.1.26.3"/>
    </reaction>
</comment>
<evidence type="ECO:0000256" key="7">
    <source>
        <dbReference type="ARBA" id="ARBA00022664"/>
    </source>
</evidence>
<keyword evidence="10 15" id="KW-0479">Metal-binding</keyword>
<evidence type="ECO:0000256" key="14">
    <source>
        <dbReference type="ARBA" id="ARBA00022884"/>
    </source>
</evidence>
<dbReference type="SUPFAM" id="SSF54768">
    <property type="entry name" value="dsRNA-binding domain-like"/>
    <property type="match status" value="1"/>
</dbReference>
<dbReference type="SUPFAM" id="SSF69065">
    <property type="entry name" value="RNase III domain-like"/>
    <property type="match status" value="1"/>
</dbReference>
<protein>
    <recommendedName>
        <fullName evidence="15">Ribonuclease 3</fullName>
        <ecNumber evidence="15">3.1.26.3</ecNumber>
    </recommendedName>
    <alternativeName>
        <fullName evidence="15">Ribonuclease III</fullName>
        <shortName evidence="15">RNase III</shortName>
    </alternativeName>
</protein>
<evidence type="ECO:0000313" key="19">
    <source>
        <dbReference type="Proteomes" id="UP000295399"/>
    </source>
</evidence>
<keyword evidence="12 15" id="KW-0378">Hydrolase</keyword>
<dbReference type="Proteomes" id="UP000295399">
    <property type="component" value="Unassembled WGS sequence"/>
</dbReference>
<evidence type="ECO:0000256" key="15">
    <source>
        <dbReference type="HAMAP-Rule" id="MF_00104"/>
    </source>
</evidence>
<evidence type="ECO:0000256" key="13">
    <source>
        <dbReference type="ARBA" id="ARBA00022842"/>
    </source>
</evidence>
<evidence type="ECO:0000256" key="4">
    <source>
        <dbReference type="ARBA" id="ARBA00011738"/>
    </source>
</evidence>
<dbReference type="RefSeq" id="WP_200287919.1">
    <property type="nucleotide sequence ID" value="NZ_JACIGF010000006.1"/>
</dbReference>
<dbReference type="InterPro" id="IPR011907">
    <property type="entry name" value="RNase_III"/>
</dbReference>
<evidence type="ECO:0000259" key="17">
    <source>
        <dbReference type="PROSITE" id="PS50142"/>
    </source>
</evidence>
<dbReference type="AlphaFoldDB" id="A0A4R2PIE7"/>
<dbReference type="PROSITE" id="PS00517">
    <property type="entry name" value="RNASE_3_1"/>
    <property type="match status" value="1"/>
</dbReference>
<comment type="similarity">
    <text evidence="3">Belongs to the ribonuclease III family.</text>
</comment>
<feature type="active site" evidence="15">
    <location>
        <position position="47"/>
    </location>
</feature>
<evidence type="ECO:0000313" key="18">
    <source>
        <dbReference type="EMBL" id="TCP33941.1"/>
    </source>
</evidence>